<accession>A0A1Y3EQU5</accession>
<comment type="caution">
    <text evidence="1">The sequence shown here is derived from an EMBL/GenBank/DDBJ whole genome shotgun (WGS) entry which is preliminary data.</text>
</comment>
<protein>
    <submittedName>
        <fullName evidence="1">Uncharacterized protein</fullName>
    </submittedName>
</protein>
<dbReference type="EMBL" id="LVZM01007383">
    <property type="protein sequence ID" value="OUC46236.1"/>
    <property type="molecule type" value="Genomic_DNA"/>
</dbReference>
<gene>
    <name evidence="1" type="ORF">D917_07883</name>
</gene>
<reference evidence="1 2" key="1">
    <citation type="submission" date="2015-04" db="EMBL/GenBank/DDBJ databases">
        <title>Draft genome of the roundworm Trichinella nativa.</title>
        <authorList>
            <person name="Mitreva M."/>
        </authorList>
    </citation>
    <scope>NUCLEOTIDE SEQUENCE [LARGE SCALE GENOMIC DNA]</scope>
    <source>
        <strain evidence="1 2">ISS45</strain>
    </source>
</reference>
<proteinExistence type="predicted"/>
<dbReference type="Proteomes" id="UP000243006">
    <property type="component" value="Unassembled WGS sequence"/>
</dbReference>
<evidence type="ECO:0000313" key="1">
    <source>
        <dbReference type="EMBL" id="OUC46236.1"/>
    </source>
</evidence>
<name>A0A1Y3EQU5_9BILA</name>
<sequence length="72" mass="8155">MAFSQLSVQSYQEIISTILVIRIDAEQWNKTATPFCIIKETCQTASALVEEVFSKRTSLLANCVLEEKKDKD</sequence>
<organism evidence="1 2">
    <name type="scientific">Trichinella nativa</name>
    <dbReference type="NCBI Taxonomy" id="6335"/>
    <lineage>
        <taxon>Eukaryota</taxon>
        <taxon>Metazoa</taxon>
        <taxon>Ecdysozoa</taxon>
        <taxon>Nematoda</taxon>
        <taxon>Enoplea</taxon>
        <taxon>Dorylaimia</taxon>
        <taxon>Trichinellida</taxon>
        <taxon>Trichinellidae</taxon>
        <taxon>Trichinella</taxon>
    </lineage>
</organism>
<dbReference type="AlphaFoldDB" id="A0A1Y3EQU5"/>
<evidence type="ECO:0000313" key="2">
    <source>
        <dbReference type="Proteomes" id="UP000243006"/>
    </source>
</evidence>